<gene>
    <name evidence="1" type="ORF">V2H45_19355</name>
</gene>
<protein>
    <submittedName>
        <fullName evidence="1">DUF6272 family protein</fullName>
    </submittedName>
</protein>
<evidence type="ECO:0000313" key="2">
    <source>
        <dbReference type="Proteomes" id="UP001333818"/>
    </source>
</evidence>
<reference evidence="1" key="1">
    <citation type="submission" date="2024-01" db="EMBL/GenBank/DDBJ databases">
        <title>Bank of Algae and Cyanobacteria of the Azores (BACA) strain genomes.</title>
        <authorList>
            <person name="Luz R."/>
            <person name="Cordeiro R."/>
            <person name="Fonseca A."/>
            <person name="Goncalves V."/>
        </authorList>
    </citation>
    <scope>NUCLEOTIDE SEQUENCE</scope>
    <source>
        <strain evidence="1">BACA0141</strain>
    </source>
</reference>
<organism evidence="1 2">
    <name type="scientific">Tumidithrix elongata BACA0141</name>
    <dbReference type="NCBI Taxonomy" id="2716417"/>
    <lineage>
        <taxon>Bacteria</taxon>
        <taxon>Bacillati</taxon>
        <taxon>Cyanobacteriota</taxon>
        <taxon>Cyanophyceae</taxon>
        <taxon>Pseudanabaenales</taxon>
        <taxon>Pseudanabaenaceae</taxon>
        <taxon>Tumidithrix</taxon>
        <taxon>Tumidithrix elongata</taxon>
    </lineage>
</organism>
<comment type="caution">
    <text evidence="1">The sequence shown here is derived from an EMBL/GenBank/DDBJ whole genome shotgun (WGS) entry which is preliminary data.</text>
</comment>
<dbReference type="InterPro" id="IPR058084">
    <property type="entry name" value="Slr1658-like"/>
</dbReference>
<dbReference type="EMBL" id="JAZBJZ010000100">
    <property type="protein sequence ID" value="MEE3718905.1"/>
    <property type="molecule type" value="Genomic_DNA"/>
</dbReference>
<dbReference type="InterPro" id="IPR046239">
    <property type="entry name" value="DUF6272"/>
</dbReference>
<sequence>MTTFFPGETNTKGISKQSEIKGTVSYIANELLENAMKYSDSSVEQPISLSLYLFNDKLIFLSTNCVVLSMLDKFKAFLTDLTNHDPYELYIQKLENSSEEDTHSGLGFLTLINDYSATLGWKFQEIQSEPKIVTVTTMVQLPV</sequence>
<accession>A0AAW9Q6N4</accession>
<dbReference type="Pfam" id="PF19788">
    <property type="entry name" value="DUF6272"/>
    <property type="match status" value="1"/>
</dbReference>
<evidence type="ECO:0000313" key="1">
    <source>
        <dbReference type="EMBL" id="MEE3718905.1"/>
    </source>
</evidence>
<dbReference type="Proteomes" id="UP001333818">
    <property type="component" value="Unassembled WGS sequence"/>
</dbReference>
<name>A0AAW9Q6N4_9CYAN</name>
<keyword evidence="2" id="KW-1185">Reference proteome</keyword>
<dbReference type="NCBIfam" id="NF047703">
    <property type="entry name" value="slr1658_superfam"/>
    <property type="match status" value="1"/>
</dbReference>
<dbReference type="AlphaFoldDB" id="A0AAW9Q6N4"/>
<proteinExistence type="predicted"/>